<dbReference type="SMART" id="SM00388">
    <property type="entry name" value="HisKA"/>
    <property type="match status" value="1"/>
</dbReference>
<accession>A0A8S9TFL6</accession>
<evidence type="ECO:0000259" key="18">
    <source>
        <dbReference type="PROSITE" id="PS50113"/>
    </source>
</evidence>
<dbReference type="InterPro" id="IPR013656">
    <property type="entry name" value="PAS_4"/>
</dbReference>
<evidence type="ECO:0000256" key="9">
    <source>
        <dbReference type="ARBA" id="ARBA00022840"/>
    </source>
</evidence>
<keyword evidence="11" id="KW-0902">Two-component regulatory system</keyword>
<feature type="domain" description="PAS" evidence="17">
    <location>
        <begin position="95"/>
        <end position="165"/>
    </location>
</feature>
<dbReference type="InterPro" id="IPR050351">
    <property type="entry name" value="BphY/WalK/GraS-like"/>
</dbReference>
<keyword evidence="4" id="KW-0597">Phosphoprotein</keyword>
<dbReference type="SMART" id="SM00086">
    <property type="entry name" value="PAC"/>
    <property type="match status" value="2"/>
</dbReference>
<dbReference type="InterPro" id="IPR000700">
    <property type="entry name" value="PAS-assoc_C"/>
</dbReference>
<evidence type="ECO:0000256" key="10">
    <source>
        <dbReference type="ARBA" id="ARBA00022989"/>
    </source>
</evidence>
<dbReference type="CDD" id="cd00130">
    <property type="entry name" value="PAS"/>
    <property type="match status" value="2"/>
</dbReference>
<comment type="subcellular location">
    <subcellularLocation>
        <location evidence="2">Membrane</location>
        <topology evidence="2">Multi-pass membrane protein</topology>
    </subcellularLocation>
</comment>
<dbReference type="InterPro" id="IPR036890">
    <property type="entry name" value="HATPase_C_sf"/>
</dbReference>
<keyword evidence="6 15" id="KW-0812">Transmembrane</keyword>
<organism evidence="19 20">
    <name type="scientific">Tolypothrix bouteillei VB521301</name>
    <dbReference type="NCBI Taxonomy" id="1479485"/>
    <lineage>
        <taxon>Bacteria</taxon>
        <taxon>Bacillati</taxon>
        <taxon>Cyanobacteriota</taxon>
        <taxon>Cyanophyceae</taxon>
        <taxon>Nostocales</taxon>
        <taxon>Tolypothrichaceae</taxon>
        <taxon>Tolypothrix</taxon>
    </lineage>
</organism>
<dbReference type="Pfam" id="PF00512">
    <property type="entry name" value="HisKA"/>
    <property type="match status" value="1"/>
</dbReference>
<evidence type="ECO:0000313" key="20">
    <source>
        <dbReference type="Proteomes" id="UP000029738"/>
    </source>
</evidence>
<feature type="transmembrane region" description="Helical" evidence="15">
    <location>
        <begin position="31"/>
        <end position="53"/>
    </location>
</feature>
<dbReference type="CDD" id="cd00082">
    <property type="entry name" value="HisKA"/>
    <property type="match status" value="1"/>
</dbReference>
<reference evidence="19" key="2">
    <citation type="submission" date="2019-11" db="EMBL/GenBank/DDBJ databases">
        <title>Improved Assembly of Tolypothrix boutellei genome.</title>
        <authorList>
            <person name="Sarangi A.N."/>
            <person name="Mukherjee M."/>
            <person name="Ghosh S."/>
            <person name="Singh D."/>
            <person name="Das A."/>
            <person name="Kant S."/>
            <person name="Prusty A."/>
            <person name="Tripathy S."/>
        </authorList>
    </citation>
    <scope>NUCLEOTIDE SEQUENCE</scope>
    <source>
        <strain evidence="19">VB521301</strain>
    </source>
</reference>
<dbReference type="NCBIfam" id="TIGR00229">
    <property type="entry name" value="sensory_box"/>
    <property type="match status" value="2"/>
</dbReference>
<dbReference type="GO" id="GO:0030295">
    <property type="term" value="F:protein kinase activator activity"/>
    <property type="evidence" value="ECO:0007669"/>
    <property type="project" value="TreeGrafter"/>
</dbReference>
<evidence type="ECO:0000256" key="11">
    <source>
        <dbReference type="ARBA" id="ARBA00023012"/>
    </source>
</evidence>
<comment type="catalytic activity">
    <reaction evidence="1">
        <text>ATP + protein L-histidine = ADP + protein N-phospho-L-histidine.</text>
        <dbReference type="EC" id="2.7.13.3"/>
    </reaction>
</comment>
<evidence type="ECO:0000256" key="8">
    <source>
        <dbReference type="ARBA" id="ARBA00022777"/>
    </source>
</evidence>
<dbReference type="InterPro" id="IPR036097">
    <property type="entry name" value="HisK_dim/P_sf"/>
</dbReference>
<dbReference type="SUPFAM" id="SSF55874">
    <property type="entry name" value="ATPase domain of HSP90 chaperone/DNA topoisomerase II/histidine kinase"/>
    <property type="match status" value="1"/>
</dbReference>
<evidence type="ECO:0000259" key="16">
    <source>
        <dbReference type="PROSITE" id="PS50109"/>
    </source>
</evidence>
<evidence type="ECO:0000313" key="19">
    <source>
        <dbReference type="EMBL" id="KAF3890394.1"/>
    </source>
</evidence>
<feature type="coiled-coil region" evidence="14">
    <location>
        <begin position="61"/>
        <end position="98"/>
    </location>
</feature>
<dbReference type="InterPro" id="IPR000014">
    <property type="entry name" value="PAS"/>
</dbReference>
<dbReference type="Pfam" id="PF02518">
    <property type="entry name" value="HATPase_c"/>
    <property type="match status" value="1"/>
</dbReference>
<dbReference type="FunFam" id="3.30.450.20:FF:000155">
    <property type="entry name" value="Sensor histidine kinase TodS"/>
    <property type="match status" value="1"/>
</dbReference>
<dbReference type="AlphaFoldDB" id="A0A8S9TFL6"/>
<evidence type="ECO:0000256" key="7">
    <source>
        <dbReference type="ARBA" id="ARBA00022741"/>
    </source>
</evidence>
<dbReference type="PANTHER" id="PTHR42878">
    <property type="entry name" value="TWO-COMPONENT HISTIDINE KINASE"/>
    <property type="match status" value="1"/>
</dbReference>
<keyword evidence="5" id="KW-0808">Transferase</keyword>
<evidence type="ECO:0000256" key="6">
    <source>
        <dbReference type="ARBA" id="ARBA00022692"/>
    </source>
</evidence>
<dbReference type="GO" id="GO:0000155">
    <property type="term" value="F:phosphorelay sensor kinase activity"/>
    <property type="evidence" value="ECO:0007669"/>
    <property type="project" value="InterPro"/>
</dbReference>
<dbReference type="Gene3D" id="3.30.450.20">
    <property type="entry name" value="PAS domain"/>
    <property type="match status" value="2"/>
</dbReference>
<evidence type="ECO:0000256" key="5">
    <source>
        <dbReference type="ARBA" id="ARBA00022679"/>
    </source>
</evidence>
<dbReference type="PROSITE" id="PS50112">
    <property type="entry name" value="PAS"/>
    <property type="match status" value="2"/>
</dbReference>
<dbReference type="GO" id="GO:0007234">
    <property type="term" value="P:osmosensory signaling via phosphorelay pathway"/>
    <property type="evidence" value="ECO:0007669"/>
    <property type="project" value="TreeGrafter"/>
</dbReference>
<dbReference type="OrthoDB" id="9778628at2"/>
<keyword evidence="14" id="KW-0175">Coiled coil</keyword>
<evidence type="ECO:0000259" key="17">
    <source>
        <dbReference type="PROSITE" id="PS50112"/>
    </source>
</evidence>
<dbReference type="Gene3D" id="3.30.565.10">
    <property type="entry name" value="Histidine kinase-like ATPase, C-terminal domain"/>
    <property type="match status" value="1"/>
</dbReference>
<keyword evidence="10 15" id="KW-1133">Transmembrane helix</keyword>
<protein>
    <recommendedName>
        <fullName evidence="3">histidine kinase</fullName>
        <ecNumber evidence="3">2.7.13.3</ecNumber>
    </recommendedName>
</protein>
<dbReference type="Proteomes" id="UP000029738">
    <property type="component" value="Unassembled WGS sequence"/>
</dbReference>
<feature type="domain" description="PAC" evidence="18">
    <location>
        <begin position="298"/>
        <end position="350"/>
    </location>
</feature>
<keyword evidence="7" id="KW-0547">Nucleotide-binding</keyword>
<reference evidence="19" key="1">
    <citation type="journal article" date="2015" name="Genome Announc.">
        <title>Draft Genome Sequence of Tolypothrix boutellei Strain VB521301.</title>
        <authorList>
            <person name="Chandrababunaidu M.M."/>
            <person name="Singh D."/>
            <person name="Sen D."/>
            <person name="Bhan S."/>
            <person name="Das S."/>
            <person name="Gupta A."/>
            <person name="Adhikary S.P."/>
            <person name="Tripathy S."/>
        </authorList>
    </citation>
    <scope>NUCLEOTIDE SEQUENCE</scope>
    <source>
        <strain evidence="19">VB521301</strain>
    </source>
</reference>
<keyword evidence="12 15" id="KW-0472">Membrane</keyword>
<dbReference type="GO" id="GO:0016020">
    <property type="term" value="C:membrane"/>
    <property type="evidence" value="ECO:0007669"/>
    <property type="project" value="UniProtKB-SubCell"/>
</dbReference>
<feature type="domain" description="PAS" evidence="17">
    <location>
        <begin position="222"/>
        <end position="296"/>
    </location>
</feature>
<dbReference type="InterPro" id="IPR035965">
    <property type="entry name" value="PAS-like_dom_sf"/>
</dbReference>
<evidence type="ECO:0000256" key="4">
    <source>
        <dbReference type="ARBA" id="ARBA00022553"/>
    </source>
</evidence>
<dbReference type="EMBL" id="JHEG04000001">
    <property type="protein sequence ID" value="KAF3890394.1"/>
    <property type="molecule type" value="Genomic_DNA"/>
</dbReference>
<dbReference type="GO" id="GO:0000156">
    <property type="term" value="F:phosphorelay response regulator activity"/>
    <property type="evidence" value="ECO:0007669"/>
    <property type="project" value="TreeGrafter"/>
</dbReference>
<keyword evidence="8" id="KW-0418">Kinase</keyword>
<dbReference type="InterPro" id="IPR003661">
    <property type="entry name" value="HisK_dim/P_dom"/>
</dbReference>
<comment type="function">
    <text evidence="13">Photoreceptor which exists in two forms that are reversibly interconvertible by light: the R form that absorbs maximally in the red region of the spectrum and the FR form that absorbs maximally in the far-red region.</text>
</comment>
<evidence type="ECO:0000256" key="1">
    <source>
        <dbReference type="ARBA" id="ARBA00000085"/>
    </source>
</evidence>
<feature type="domain" description="Histidine kinase" evidence="16">
    <location>
        <begin position="354"/>
        <end position="577"/>
    </location>
</feature>
<dbReference type="InterPro" id="IPR005467">
    <property type="entry name" value="His_kinase_dom"/>
</dbReference>
<sequence>MLTLSNTWSYHYIQLALFVSIKEYVIQTHTFCIILLASFSLSLVFLCFIYYLLNRQIKCQQAELALRFAQLQQTNEQLQRELSERKRTKGLLQESEERFRSAFENAGIGMAIVATNGRWLRVNRSLCEIVGYSESELLTTTFQAITHPEDLDTDLDYMHQMLGDEIRYYEMEKRYFHKQGHVVWILLSGSLVRDPDGQPLYFIAQIQDITQRKQAEEALRESERRFRAIFDQTFQFIGLLKPDGTLLEANQTALDFGGINHADIVGRPFWEARWWTISSEIQNQLKDAIARAATGEFVRYEVEVLGRGEIVVTIDFSLKPVKDPTGKIVLLIPEGRDISERKRVEKMKNEFISIVSHELRTPLASIQGSLGLLASGRLNNLPQKAQRMLDIAKAETERLTRLVNDILDLERLESGKVCLNKTLCNAATLMEQAVESVQSLAEEAKIVLVVSPLSVQIWADWDRIIQTLVNLLSNAIKFSPPQTTVELSAKLSQNLTPNIPQVVFQIKDQGRGIPADKLETIFRRFQQVDASDARTKGGTGLGLAICHTIVQQHGGHIWAESTLGQGSIFYFTLPLLQKSNTSPILC</sequence>
<dbReference type="Gene3D" id="1.10.287.130">
    <property type="match status" value="1"/>
</dbReference>
<dbReference type="Pfam" id="PF08447">
    <property type="entry name" value="PAS_3"/>
    <property type="match status" value="1"/>
</dbReference>
<dbReference type="SMART" id="SM00387">
    <property type="entry name" value="HATPase_c"/>
    <property type="match status" value="1"/>
</dbReference>
<dbReference type="InterPro" id="IPR003594">
    <property type="entry name" value="HATPase_dom"/>
</dbReference>
<dbReference type="InterPro" id="IPR001610">
    <property type="entry name" value="PAC"/>
</dbReference>
<dbReference type="CDD" id="cd16922">
    <property type="entry name" value="HATPase_EvgS-ArcB-TorS-like"/>
    <property type="match status" value="1"/>
</dbReference>
<dbReference type="PROSITE" id="PS50109">
    <property type="entry name" value="HIS_KIN"/>
    <property type="match status" value="1"/>
</dbReference>
<comment type="caution">
    <text evidence="19">The sequence shown here is derived from an EMBL/GenBank/DDBJ whole genome shotgun (WGS) entry which is preliminary data.</text>
</comment>
<evidence type="ECO:0000256" key="2">
    <source>
        <dbReference type="ARBA" id="ARBA00004141"/>
    </source>
</evidence>
<dbReference type="EC" id="2.7.13.3" evidence="3"/>
<name>A0A8S9TFL6_9CYAN</name>
<dbReference type="PROSITE" id="PS50113">
    <property type="entry name" value="PAC"/>
    <property type="match status" value="2"/>
</dbReference>
<dbReference type="FunFam" id="1.10.287.130:FF:000001">
    <property type="entry name" value="Two-component sensor histidine kinase"/>
    <property type="match status" value="1"/>
</dbReference>
<dbReference type="SMART" id="SM00091">
    <property type="entry name" value="PAS"/>
    <property type="match status" value="2"/>
</dbReference>
<dbReference type="SUPFAM" id="SSF55785">
    <property type="entry name" value="PYP-like sensor domain (PAS domain)"/>
    <property type="match status" value="2"/>
</dbReference>
<evidence type="ECO:0000256" key="14">
    <source>
        <dbReference type="SAM" id="Coils"/>
    </source>
</evidence>
<dbReference type="InterPro" id="IPR013655">
    <property type="entry name" value="PAS_fold_3"/>
</dbReference>
<evidence type="ECO:0000256" key="15">
    <source>
        <dbReference type="SAM" id="Phobius"/>
    </source>
</evidence>
<dbReference type="RefSeq" id="WP_082051658.1">
    <property type="nucleotide sequence ID" value="NZ_JHEG04000001.1"/>
</dbReference>
<feature type="domain" description="PAC" evidence="18">
    <location>
        <begin position="169"/>
        <end position="221"/>
    </location>
</feature>
<evidence type="ECO:0000256" key="12">
    <source>
        <dbReference type="ARBA" id="ARBA00023136"/>
    </source>
</evidence>
<dbReference type="SUPFAM" id="SSF47384">
    <property type="entry name" value="Homodimeric domain of signal transducing histidine kinase"/>
    <property type="match status" value="1"/>
</dbReference>
<keyword evidence="9" id="KW-0067">ATP-binding</keyword>
<evidence type="ECO:0000256" key="13">
    <source>
        <dbReference type="ARBA" id="ARBA00055745"/>
    </source>
</evidence>
<proteinExistence type="predicted"/>
<dbReference type="InterPro" id="IPR004358">
    <property type="entry name" value="Sig_transdc_His_kin-like_C"/>
</dbReference>
<dbReference type="FunFam" id="3.30.565.10:FF:000006">
    <property type="entry name" value="Sensor histidine kinase WalK"/>
    <property type="match status" value="1"/>
</dbReference>
<dbReference type="PANTHER" id="PTHR42878:SF7">
    <property type="entry name" value="SENSOR HISTIDINE KINASE GLRK"/>
    <property type="match status" value="1"/>
</dbReference>
<gene>
    <name evidence="19" type="ORF">DA73_0400036815</name>
</gene>
<dbReference type="PRINTS" id="PR00344">
    <property type="entry name" value="BCTRLSENSOR"/>
</dbReference>
<dbReference type="Pfam" id="PF08448">
    <property type="entry name" value="PAS_4"/>
    <property type="match status" value="1"/>
</dbReference>
<evidence type="ECO:0000256" key="3">
    <source>
        <dbReference type="ARBA" id="ARBA00012438"/>
    </source>
</evidence>
<keyword evidence="20" id="KW-1185">Reference proteome</keyword>